<gene>
    <name evidence="2" type="ORF">RHS01_00469</name>
</gene>
<name>A0A8H7IKX4_9AGAM</name>
<organism evidence="2 3">
    <name type="scientific">Rhizoctonia solani</name>
    <dbReference type="NCBI Taxonomy" id="456999"/>
    <lineage>
        <taxon>Eukaryota</taxon>
        <taxon>Fungi</taxon>
        <taxon>Dikarya</taxon>
        <taxon>Basidiomycota</taxon>
        <taxon>Agaricomycotina</taxon>
        <taxon>Agaricomycetes</taxon>
        <taxon>Cantharellales</taxon>
        <taxon>Ceratobasidiaceae</taxon>
        <taxon>Rhizoctonia</taxon>
    </lineage>
</organism>
<protein>
    <submittedName>
        <fullName evidence="2">Uncharacterized protein</fullName>
    </submittedName>
</protein>
<evidence type="ECO:0000313" key="2">
    <source>
        <dbReference type="EMBL" id="KAF8761759.1"/>
    </source>
</evidence>
<dbReference type="EMBL" id="JACYCF010000001">
    <property type="protein sequence ID" value="KAF8761759.1"/>
    <property type="molecule type" value="Genomic_DNA"/>
</dbReference>
<keyword evidence="1" id="KW-1133">Transmembrane helix</keyword>
<reference evidence="2" key="1">
    <citation type="submission" date="2020-09" db="EMBL/GenBank/DDBJ databases">
        <title>Comparative genome analyses of four rice-infecting Rhizoctonia solani isolates reveal extensive enrichment of homogalacturonan modification genes.</title>
        <authorList>
            <person name="Lee D.-Y."/>
            <person name="Jeon J."/>
            <person name="Kim K.-T."/>
            <person name="Cheong K."/>
            <person name="Song H."/>
            <person name="Choi G."/>
            <person name="Ko J."/>
            <person name="Opiyo S.O."/>
            <person name="Zuo S."/>
            <person name="Madhav S."/>
            <person name="Lee Y.-H."/>
            <person name="Wang G.-L."/>
        </authorList>
    </citation>
    <scope>NUCLEOTIDE SEQUENCE</scope>
    <source>
        <strain evidence="2">AG1-IA B2</strain>
    </source>
</reference>
<evidence type="ECO:0000256" key="1">
    <source>
        <dbReference type="SAM" id="Phobius"/>
    </source>
</evidence>
<keyword evidence="1" id="KW-0812">Transmembrane</keyword>
<feature type="transmembrane region" description="Helical" evidence="1">
    <location>
        <begin position="96"/>
        <end position="122"/>
    </location>
</feature>
<evidence type="ECO:0000313" key="3">
    <source>
        <dbReference type="Proteomes" id="UP000614334"/>
    </source>
</evidence>
<comment type="caution">
    <text evidence="2">The sequence shown here is derived from an EMBL/GenBank/DDBJ whole genome shotgun (WGS) entry which is preliminary data.</text>
</comment>
<feature type="transmembrane region" description="Helical" evidence="1">
    <location>
        <begin position="142"/>
        <end position="158"/>
    </location>
</feature>
<keyword evidence="1" id="KW-0472">Membrane</keyword>
<accession>A0A8H7IKX4</accession>
<dbReference type="AlphaFoldDB" id="A0A8H7IKX4"/>
<dbReference type="Proteomes" id="UP000614334">
    <property type="component" value="Unassembled WGS sequence"/>
</dbReference>
<proteinExistence type="predicted"/>
<sequence>MHFPRILSGRGQYTQHLPPWSGALWLGAAALITIDHIYCSTLHNRGIISTGPSYAAATQRILALMVEFCLMASNTSVIYHVSRVLASRKTRQNHSIFAYLVPMIVLLIITGINVILTTIPLIAPSAVVTVSAPSSTDSAPVLYNYSPSLTMLGFAVLFRSSACACSLVGSSFGHLVPLLTATTGPTCMIWLGRLPVCEFKSDGIDTLGFASAIEPC</sequence>